<accession>A0ABQ1P2V4</accession>
<keyword evidence="3" id="KW-1185">Reference proteome</keyword>
<organism evidence="2 3">
    <name type="scientific">Tersicoccus solisilvae</name>
    <dbReference type="NCBI Taxonomy" id="1882339"/>
    <lineage>
        <taxon>Bacteria</taxon>
        <taxon>Bacillati</taxon>
        <taxon>Actinomycetota</taxon>
        <taxon>Actinomycetes</taxon>
        <taxon>Micrococcales</taxon>
        <taxon>Micrococcaceae</taxon>
        <taxon>Tersicoccus</taxon>
    </lineage>
</organism>
<name>A0ABQ1P2V4_9MICC</name>
<reference evidence="3" key="1">
    <citation type="journal article" date="2019" name="Int. J. Syst. Evol. Microbiol.">
        <title>The Global Catalogue of Microorganisms (GCM) 10K type strain sequencing project: providing services to taxonomists for standard genome sequencing and annotation.</title>
        <authorList>
            <consortium name="The Broad Institute Genomics Platform"/>
            <consortium name="The Broad Institute Genome Sequencing Center for Infectious Disease"/>
            <person name="Wu L."/>
            <person name="Ma J."/>
        </authorList>
    </citation>
    <scope>NUCLEOTIDE SEQUENCE [LARGE SCALE GENOMIC DNA]</scope>
    <source>
        <strain evidence="3">CGMCC 1.15480</strain>
    </source>
</reference>
<sequence>MSDLPDPVDLRGTKVVLRDWTHADVDALLTWIRPPADGGVHDWQRTDAPYFERWTAEGAEGYCRSLHEQVDAGTWPTPRLSLPIVDAASGGFLGQVSWYYEEKGNRPADVPPGTGTYALPWIRLGIGVYPPDHWGGGYGTEAMSRWTDYLFATTDVGRLDYATWSGNVGMCRIGPKLGYREEARFRKARLVDGELYDAVVFGVLREEWEAARRG</sequence>
<dbReference type="InterPro" id="IPR000182">
    <property type="entry name" value="GNAT_dom"/>
</dbReference>
<dbReference type="EMBL" id="BMJI01000007">
    <property type="protein sequence ID" value="GGC89706.1"/>
    <property type="molecule type" value="Genomic_DNA"/>
</dbReference>
<comment type="caution">
    <text evidence="2">The sequence shown here is derived from an EMBL/GenBank/DDBJ whole genome shotgun (WGS) entry which is preliminary data.</text>
</comment>
<dbReference type="Pfam" id="PF13302">
    <property type="entry name" value="Acetyltransf_3"/>
    <property type="match status" value="1"/>
</dbReference>
<dbReference type="PANTHER" id="PTHR43441">
    <property type="entry name" value="RIBOSOMAL-PROTEIN-SERINE ACETYLTRANSFERASE"/>
    <property type="match status" value="1"/>
</dbReference>
<dbReference type="SUPFAM" id="SSF55729">
    <property type="entry name" value="Acyl-CoA N-acyltransferases (Nat)"/>
    <property type="match status" value="1"/>
</dbReference>
<feature type="domain" description="N-acetyltransferase" evidence="1">
    <location>
        <begin position="15"/>
        <end position="180"/>
    </location>
</feature>
<gene>
    <name evidence="2" type="ORF">GCM10011512_15840</name>
</gene>
<dbReference type="InterPro" id="IPR016181">
    <property type="entry name" value="Acyl_CoA_acyltransferase"/>
</dbReference>
<evidence type="ECO:0000313" key="2">
    <source>
        <dbReference type="EMBL" id="GGC89706.1"/>
    </source>
</evidence>
<dbReference type="RefSeq" id="WP_188667799.1">
    <property type="nucleotide sequence ID" value="NZ_BMJI01000007.1"/>
</dbReference>
<evidence type="ECO:0000313" key="3">
    <source>
        <dbReference type="Proteomes" id="UP000597761"/>
    </source>
</evidence>
<dbReference type="Proteomes" id="UP000597761">
    <property type="component" value="Unassembled WGS sequence"/>
</dbReference>
<dbReference type="Gene3D" id="3.40.630.30">
    <property type="match status" value="1"/>
</dbReference>
<protein>
    <submittedName>
        <fullName evidence="2">Acetyltransferase</fullName>
    </submittedName>
</protein>
<dbReference type="InterPro" id="IPR051908">
    <property type="entry name" value="Ribosomal_N-acetyltransferase"/>
</dbReference>
<evidence type="ECO:0000259" key="1">
    <source>
        <dbReference type="Pfam" id="PF13302"/>
    </source>
</evidence>
<dbReference type="PANTHER" id="PTHR43441:SF2">
    <property type="entry name" value="FAMILY ACETYLTRANSFERASE, PUTATIVE (AFU_ORTHOLOGUE AFUA_7G00850)-RELATED"/>
    <property type="match status" value="1"/>
</dbReference>
<proteinExistence type="predicted"/>